<protein>
    <submittedName>
        <fullName evidence="1">Uncharacterized protein</fullName>
    </submittedName>
</protein>
<name>A0A1L9VRP8_ASPGL</name>
<reference evidence="2" key="1">
    <citation type="journal article" date="2017" name="Genome Biol.">
        <title>Comparative genomics reveals high biological diversity and specific adaptations in the industrially and medically important fungal genus Aspergillus.</title>
        <authorList>
            <person name="de Vries R.P."/>
            <person name="Riley R."/>
            <person name="Wiebenga A."/>
            <person name="Aguilar-Osorio G."/>
            <person name="Amillis S."/>
            <person name="Uchima C.A."/>
            <person name="Anderluh G."/>
            <person name="Asadollahi M."/>
            <person name="Askin M."/>
            <person name="Barry K."/>
            <person name="Battaglia E."/>
            <person name="Bayram O."/>
            <person name="Benocci T."/>
            <person name="Braus-Stromeyer S.A."/>
            <person name="Caldana C."/>
            <person name="Canovas D."/>
            <person name="Cerqueira G.C."/>
            <person name="Chen F."/>
            <person name="Chen W."/>
            <person name="Choi C."/>
            <person name="Clum A."/>
            <person name="Dos Santos R.A."/>
            <person name="Damasio A.R."/>
            <person name="Diallinas G."/>
            <person name="Emri T."/>
            <person name="Fekete E."/>
            <person name="Flipphi M."/>
            <person name="Freyberg S."/>
            <person name="Gallo A."/>
            <person name="Gournas C."/>
            <person name="Habgood R."/>
            <person name="Hainaut M."/>
            <person name="Harispe M.L."/>
            <person name="Henrissat B."/>
            <person name="Hilden K.S."/>
            <person name="Hope R."/>
            <person name="Hossain A."/>
            <person name="Karabika E."/>
            <person name="Karaffa L."/>
            <person name="Karanyi Z."/>
            <person name="Krasevec N."/>
            <person name="Kuo A."/>
            <person name="Kusch H."/>
            <person name="LaButti K."/>
            <person name="Lagendijk E.L."/>
            <person name="Lapidus A."/>
            <person name="Levasseur A."/>
            <person name="Lindquist E."/>
            <person name="Lipzen A."/>
            <person name="Logrieco A.F."/>
            <person name="MacCabe A."/>
            <person name="Maekelae M.R."/>
            <person name="Malavazi I."/>
            <person name="Melin P."/>
            <person name="Meyer V."/>
            <person name="Mielnichuk N."/>
            <person name="Miskei M."/>
            <person name="Molnar A.P."/>
            <person name="Mule G."/>
            <person name="Ngan C.Y."/>
            <person name="Orejas M."/>
            <person name="Orosz E."/>
            <person name="Ouedraogo J.P."/>
            <person name="Overkamp K.M."/>
            <person name="Park H.-S."/>
            <person name="Perrone G."/>
            <person name="Piumi F."/>
            <person name="Punt P.J."/>
            <person name="Ram A.F."/>
            <person name="Ramon A."/>
            <person name="Rauscher S."/>
            <person name="Record E."/>
            <person name="Riano-Pachon D.M."/>
            <person name="Robert V."/>
            <person name="Roehrig J."/>
            <person name="Ruller R."/>
            <person name="Salamov A."/>
            <person name="Salih N.S."/>
            <person name="Samson R.A."/>
            <person name="Sandor E."/>
            <person name="Sanguinetti M."/>
            <person name="Schuetze T."/>
            <person name="Sepcic K."/>
            <person name="Shelest E."/>
            <person name="Sherlock G."/>
            <person name="Sophianopoulou V."/>
            <person name="Squina F.M."/>
            <person name="Sun H."/>
            <person name="Susca A."/>
            <person name="Todd R.B."/>
            <person name="Tsang A."/>
            <person name="Unkles S.E."/>
            <person name="van de Wiele N."/>
            <person name="van Rossen-Uffink D."/>
            <person name="Oliveira J.V."/>
            <person name="Vesth T.C."/>
            <person name="Visser J."/>
            <person name="Yu J.-H."/>
            <person name="Zhou M."/>
            <person name="Andersen M.R."/>
            <person name="Archer D.B."/>
            <person name="Baker S.E."/>
            <person name="Benoit I."/>
            <person name="Brakhage A.A."/>
            <person name="Braus G.H."/>
            <person name="Fischer R."/>
            <person name="Frisvad J.C."/>
            <person name="Goldman G.H."/>
            <person name="Houbraken J."/>
            <person name="Oakley B."/>
            <person name="Pocsi I."/>
            <person name="Scazzocchio C."/>
            <person name="Seiboth B."/>
            <person name="vanKuyk P.A."/>
            <person name="Wortman J."/>
            <person name="Dyer P.S."/>
            <person name="Grigoriev I.V."/>
        </authorList>
    </citation>
    <scope>NUCLEOTIDE SEQUENCE [LARGE SCALE GENOMIC DNA]</scope>
    <source>
        <strain evidence="2">CBS 516.65</strain>
    </source>
</reference>
<dbReference type="AlphaFoldDB" id="A0A1L9VRP8"/>
<evidence type="ECO:0000313" key="1">
    <source>
        <dbReference type="EMBL" id="OJJ86608.1"/>
    </source>
</evidence>
<organism evidence="1 2">
    <name type="scientific">Aspergillus glaucus CBS 516.65</name>
    <dbReference type="NCBI Taxonomy" id="1160497"/>
    <lineage>
        <taxon>Eukaryota</taxon>
        <taxon>Fungi</taxon>
        <taxon>Dikarya</taxon>
        <taxon>Ascomycota</taxon>
        <taxon>Pezizomycotina</taxon>
        <taxon>Eurotiomycetes</taxon>
        <taxon>Eurotiomycetidae</taxon>
        <taxon>Eurotiales</taxon>
        <taxon>Aspergillaceae</taxon>
        <taxon>Aspergillus</taxon>
        <taxon>Aspergillus subgen. Aspergillus</taxon>
    </lineage>
</organism>
<keyword evidence="2" id="KW-1185">Reference proteome</keyword>
<evidence type="ECO:0000313" key="2">
    <source>
        <dbReference type="Proteomes" id="UP000184300"/>
    </source>
</evidence>
<dbReference type="Proteomes" id="UP000184300">
    <property type="component" value="Unassembled WGS sequence"/>
</dbReference>
<dbReference type="RefSeq" id="XP_022403297.1">
    <property type="nucleotide sequence ID" value="XM_022540533.1"/>
</dbReference>
<accession>A0A1L9VRP8</accession>
<proteinExistence type="predicted"/>
<dbReference type="EMBL" id="KV878892">
    <property type="protein sequence ID" value="OJJ86608.1"/>
    <property type="molecule type" value="Genomic_DNA"/>
</dbReference>
<gene>
    <name evidence="1" type="ORF">ASPGLDRAFT_1250105</name>
</gene>
<dbReference type="GeneID" id="34456794"/>
<dbReference type="VEuPathDB" id="FungiDB:ASPGLDRAFT_1250105"/>
<sequence length="59" mass="7025">MHAKTLLHCLKRKKDKLLKRALLFFFYFSLLHTPSNSTRINPQSPHRTLICYAQITRLN</sequence>